<sequence length="250" mass="26455">MAVEPRDRASGAVLLSARGVSKSFAGLHVIKNVDFDVGVGEVLGVLGPNGAGKTTLFNLISGDLGLSSGQIALAGRPLSKLPAHRRAALGIGRTYQIPRPYGAMTAFENLLVSAMFSAGKSERDSYRTCLAVLEDCGLSSRANRPAGALTLLDRKRLELARALAGEPKLLLLDEIAGGLTDEEAADLVSLIRKIQHSGVTIIWIEHVVHALMAVADRMMVLDFGSKIADGKPGDVMADPEVRRAYMGIEA</sequence>
<comment type="function">
    <text evidence="4">Involved in beta-(1--&gt;2)glucan export. Transmembrane domains (TMD) form a pore in the inner membrane and the ATP-binding domain (NBD) is responsible for energy generation.</text>
</comment>
<dbReference type="InterPro" id="IPR003439">
    <property type="entry name" value="ABC_transporter-like_ATP-bd"/>
</dbReference>
<evidence type="ECO:0000256" key="2">
    <source>
        <dbReference type="ARBA" id="ARBA00022741"/>
    </source>
</evidence>
<dbReference type="CDD" id="cd03219">
    <property type="entry name" value="ABC_Mj1267_LivG_branched"/>
    <property type="match status" value="1"/>
</dbReference>
<dbReference type="STRING" id="989370.AOQ71_07675"/>
<evidence type="ECO:0000256" key="4">
    <source>
        <dbReference type="ARBA" id="ARBA00024722"/>
    </source>
</evidence>
<dbReference type="SUPFAM" id="SSF52540">
    <property type="entry name" value="P-loop containing nucleoside triphosphate hydrolases"/>
    <property type="match status" value="1"/>
</dbReference>
<keyword evidence="2" id="KW-0547">Nucleotide-binding</keyword>
<dbReference type="InterPro" id="IPR027417">
    <property type="entry name" value="P-loop_NTPase"/>
</dbReference>
<evidence type="ECO:0000313" key="6">
    <source>
        <dbReference type="EMBL" id="KRQ15838.1"/>
    </source>
</evidence>
<protein>
    <submittedName>
        <fullName evidence="6">ABC transporter ATP-binding protein</fullName>
    </submittedName>
</protein>
<dbReference type="GO" id="GO:0015188">
    <property type="term" value="F:L-isoleucine transmembrane transporter activity"/>
    <property type="evidence" value="ECO:0007669"/>
    <property type="project" value="TreeGrafter"/>
</dbReference>
<dbReference type="PANTHER" id="PTHR45772:SF7">
    <property type="entry name" value="AMINO ACID ABC TRANSPORTER ATP-BINDING PROTEIN"/>
    <property type="match status" value="1"/>
</dbReference>
<accession>A0A0R3E5T2</accession>
<dbReference type="GO" id="GO:0016887">
    <property type="term" value="F:ATP hydrolysis activity"/>
    <property type="evidence" value="ECO:0007669"/>
    <property type="project" value="InterPro"/>
</dbReference>
<reference evidence="6 7" key="1">
    <citation type="submission" date="2015-09" db="EMBL/GenBank/DDBJ databases">
        <title>Draft Genome Sequence of Bradyrhizobium manausense Strain BR 3351T, a Novel Symbiotic Nitrogen-Fixing Alphaproteobacterium Isolated from Brazilian Amazon Rain Forest.</title>
        <authorList>
            <person name="De Araujo J.L."/>
            <person name="Zilli J.E."/>
        </authorList>
    </citation>
    <scope>NUCLEOTIDE SEQUENCE [LARGE SCALE GENOMIC DNA]</scope>
    <source>
        <strain evidence="6 7">BR3351</strain>
    </source>
</reference>
<dbReference type="AlphaFoldDB" id="A0A0R3E5T2"/>
<keyword evidence="1" id="KW-0813">Transport</keyword>
<comment type="caution">
    <text evidence="6">The sequence shown here is derived from an EMBL/GenBank/DDBJ whole genome shotgun (WGS) entry which is preliminary data.</text>
</comment>
<proteinExistence type="predicted"/>
<dbReference type="GO" id="GO:0005886">
    <property type="term" value="C:plasma membrane"/>
    <property type="evidence" value="ECO:0007669"/>
    <property type="project" value="TreeGrafter"/>
</dbReference>
<dbReference type="Proteomes" id="UP000051936">
    <property type="component" value="Unassembled WGS sequence"/>
</dbReference>
<organism evidence="6 7">
    <name type="scientific">Bradyrhizobium manausense</name>
    <dbReference type="NCBI Taxonomy" id="989370"/>
    <lineage>
        <taxon>Bacteria</taxon>
        <taxon>Pseudomonadati</taxon>
        <taxon>Pseudomonadota</taxon>
        <taxon>Alphaproteobacteria</taxon>
        <taxon>Hyphomicrobiales</taxon>
        <taxon>Nitrobacteraceae</taxon>
        <taxon>Bradyrhizobium</taxon>
    </lineage>
</organism>
<evidence type="ECO:0000256" key="3">
    <source>
        <dbReference type="ARBA" id="ARBA00022840"/>
    </source>
</evidence>
<dbReference type="Gene3D" id="3.40.50.300">
    <property type="entry name" value="P-loop containing nucleotide triphosphate hydrolases"/>
    <property type="match status" value="1"/>
</dbReference>
<dbReference type="GO" id="GO:1903806">
    <property type="term" value="P:L-isoleucine import across plasma membrane"/>
    <property type="evidence" value="ECO:0007669"/>
    <property type="project" value="TreeGrafter"/>
</dbReference>
<dbReference type="OrthoDB" id="9779872at2"/>
<dbReference type="Pfam" id="PF12399">
    <property type="entry name" value="BCA_ABC_TP_C"/>
    <property type="match status" value="1"/>
</dbReference>
<dbReference type="GO" id="GO:0015192">
    <property type="term" value="F:L-phenylalanine transmembrane transporter activity"/>
    <property type="evidence" value="ECO:0007669"/>
    <property type="project" value="TreeGrafter"/>
</dbReference>
<name>A0A0R3E5T2_9BRAD</name>
<feature type="domain" description="ABC transporter" evidence="5">
    <location>
        <begin position="15"/>
        <end position="248"/>
    </location>
</feature>
<evidence type="ECO:0000256" key="1">
    <source>
        <dbReference type="ARBA" id="ARBA00022448"/>
    </source>
</evidence>
<dbReference type="GO" id="GO:1903805">
    <property type="term" value="P:L-valine import across plasma membrane"/>
    <property type="evidence" value="ECO:0007669"/>
    <property type="project" value="TreeGrafter"/>
</dbReference>
<dbReference type="InterPro" id="IPR051120">
    <property type="entry name" value="ABC_AA/LPS_Transport"/>
</dbReference>
<dbReference type="GO" id="GO:0005524">
    <property type="term" value="F:ATP binding"/>
    <property type="evidence" value="ECO:0007669"/>
    <property type="project" value="UniProtKB-KW"/>
</dbReference>
<dbReference type="GO" id="GO:0042941">
    <property type="term" value="P:D-alanine transmembrane transport"/>
    <property type="evidence" value="ECO:0007669"/>
    <property type="project" value="TreeGrafter"/>
</dbReference>
<dbReference type="Pfam" id="PF00005">
    <property type="entry name" value="ABC_tran"/>
    <property type="match status" value="1"/>
</dbReference>
<dbReference type="EMBL" id="LJYG01000034">
    <property type="protein sequence ID" value="KRQ15838.1"/>
    <property type="molecule type" value="Genomic_DNA"/>
</dbReference>
<gene>
    <name evidence="6" type="ORF">AOQ71_07675</name>
</gene>
<dbReference type="PROSITE" id="PS50893">
    <property type="entry name" value="ABC_TRANSPORTER_2"/>
    <property type="match status" value="1"/>
</dbReference>
<dbReference type="InterPro" id="IPR003593">
    <property type="entry name" value="AAA+_ATPase"/>
</dbReference>
<dbReference type="InterPro" id="IPR032823">
    <property type="entry name" value="BCA_ABC_TP_C"/>
</dbReference>
<dbReference type="SMART" id="SM00382">
    <property type="entry name" value="AAA"/>
    <property type="match status" value="1"/>
</dbReference>
<keyword evidence="3 6" id="KW-0067">ATP-binding</keyword>
<keyword evidence="7" id="KW-1185">Reference proteome</keyword>
<dbReference type="GO" id="GO:0005304">
    <property type="term" value="F:L-valine transmembrane transporter activity"/>
    <property type="evidence" value="ECO:0007669"/>
    <property type="project" value="TreeGrafter"/>
</dbReference>
<dbReference type="RefSeq" id="WP_057744181.1">
    <property type="nucleotide sequence ID" value="NZ_LJYG01000034.1"/>
</dbReference>
<evidence type="ECO:0000313" key="7">
    <source>
        <dbReference type="Proteomes" id="UP000051936"/>
    </source>
</evidence>
<dbReference type="PANTHER" id="PTHR45772">
    <property type="entry name" value="CONSERVED COMPONENT OF ABC TRANSPORTER FOR NATURAL AMINO ACIDS-RELATED"/>
    <property type="match status" value="1"/>
</dbReference>
<dbReference type="GO" id="GO:0015808">
    <property type="term" value="P:L-alanine transport"/>
    <property type="evidence" value="ECO:0007669"/>
    <property type="project" value="TreeGrafter"/>
</dbReference>
<evidence type="ECO:0000259" key="5">
    <source>
        <dbReference type="PROSITE" id="PS50893"/>
    </source>
</evidence>